<protein>
    <submittedName>
        <fullName evidence="2">Uncharacterized protein</fullName>
    </submittedName>
</protein>
<feature type="region of interest" description="Disordered" evidence="1">
    <location>
        <begin position="342"/>
        <end position="372"/>
    </location>
</feature>
<evidence type="ECO:0000313" key="2">
    <source>
        <dbReference type="EMBL" id="EYC27032.1"/>
    </source>
</evidence>
<feature type="region of interest" description="Disordered" evidence="1">
    <location>
        <begin position="192"/>
        <end position="221"/>
    </location>
</feature>
<feature type="compositionally biased region" description="Polar residues" evidence="1">
    <location>
        <begin position="85"/>
        <end position="96"/>
    </location>
</feature>
<dbReference type="EMBL" id="JARK01001345">
    <property type="protein sequence ID" value="EYC27032.1"/>
    <property type="molecule type" value="Genomic_DNA"/>
</dbReference>
<dbReference type="Proteomes" id="UP000024635">
    <property type="component" value="Unassembled WGS sequence"/>
</dbReference>
<feature type="compositionally biased region" description="Basic and acidic residues" evidence="1">
    <location>
        <begin position="192"/>
        <end position="206"/>
    </location>
</feature>
<gene>
    <name evidence="2" type="primary">Acey_s0009.g482</name>
    <name evidence="2" type="ORF">Y032_0009g482</name>
</gene>
<dbReference type="OrthoDB" id="5890827at2759"/>
<accession>A0A016VJ64</accession>
<sequence length="372" mass="41828">MEAGSRSSSCEDQLLLIAKKCRKVPLFNPLKRRHQLLRFRAHPEQSAAAVANKRKRLKLQPRIIPLEGIDDNSVTLKVEIPRPAASSTQNQSQLPSRSPVKQPYRSSSPLKPAKRDMVLQPAKRDLPSSAPPVTNPRERNRPSCFRDLLKPEDFIPPRRVVPPPYPKRVPLRDPMNPSRTIYAYAFPSLEGENHAKNDSTREEKSPVKTCPKESSGNVSPSWEAYYPEGDCKKWDTGLEDTTGIDGLFFEQTPPARGADSSTDSRYEPVRYPYIGHGYDCHNYAALPPPFPVLAGTTWEYYEHPVAGYAQPFIGHYPTAPACRPPRNQRPRNVPWDIHFHDYHLPPPPPPPPEVAEPELPCASIPPPPPPLP</sequence>
<reference evidence="3" key="1">
    <citation type="journal article" date="2015" name="Nat. Genet.">
        <title>The genome and transcriptome of the zoonotic hookworm Ancylostoma ceylanicum identify infection-specific gene families.</title>
        <authorList>
            <person name="Schwarz E.M."/>
            <person name="Hu Y."/>
            <person name="Antoshechkin I."/>
            <person name="Miller M.M."/>
            <person name="Sternberg P.W."/>
            <person name="Aroian R.V."/>
        </authorList>
    </citation>
    <scope>NUCLEOTIDE SEQUENCE</scope>
    <source>
        <strain evidence="3">HY135</strain>
    </source>
</reference>
<proteinExistence type="predicted"/>
<feature type="region of interest" description="Disordered" evidence="1">
    <location>
        <begin position="83"/>
        <end position="149"/>
    </location>
</feature>
<evidence type="ECO:0000313" key="3">
    <source>
        <dbReference type="Proteomes" id="UP000024635"/>
    </source>
</evidence>
<feature type="compositionally biased region" description="Basic and acidic residues" evidence="1">
    <location>
        <begin position="113"/>
        <end position="126"/>
    </location>
</feature>
<feature type="compositionally biased region" description="Pro residues" evidence="1">
    <location>
        <begin position="363"/>
        <end position="372"/>
    </location>
</feature>
<evidence type="ECO:0000256" key="1">
    <source>
        <dbReference type="SAM" id="MobiDB-lite"/>
    </source>
</evidence>
<keyword evidence="3" id="KW-1185">Reference proteome</keyword>
<organism evidence="2 3">
    <name type="scientific">Ancylostoma ceylanicum</name>
    <dbReference type="NCBI Taxonomy" id="53326"/>
    <lineage>
        <taxon>Eukaryota</taxon>
        <taxon>Metazoa</taxon>
        <taxon>Ecdysozoa</taxon>
        <taxon>Nematoda</taxon>
        <taxon>Chromadorea</taxon>
        <taxon>Rhabditida</taxon>
        <taxon>Rhabditina</taxon>
        <taxon>Rhabditomorpha</taxon>
        <taxon>Strongyloidea</taxon>
        <taxon>Ancylostomatidae</taxon>
        <taxon>Ancylostomatinae</taxon>
        <taxon>Ancylostoma</taxon>
    </lineage>
</organism>
<dbReference type="AlphaFoldDB" id="A0A016VJ64"/>
<comment type="caution">
    <text evidence="2">The sequence shown here is derived from an EMBL/GenBank/DDBJ whole genome shotgun (WGS) entry which is preliminary data.</text>
</comment>
<feature type="compositionally biased region" description="Pro residues" evidence="1">
    <location>
        <begin position="344"/>
        <end position="354"/>
    </location>
</feature>
<name>A0A016VJ64_9BILA</name>